<dbReference type="AlphaFoldDB" id="F0W3U8"/>
<sequence>MKDDQTVGSWAQIASGLSLSFKRDHIGRLFGQYDLALIPFLVQDPRKAIVKQ</sequence>
<organism evidence="1">
    <name type="scientific">Albugo laibachii Nc14</name>
    <dbReference type="NCBI Taxonomy" id="890382"/>
    <lineage>
        <taxon>Eukaryota</taxon>
        <taxon>Sar</taxon>
        <taxon>Stramenopiles</taxon>
        <taxon>Oomycota</taxon>
        <taxon>Peronosporomycetes</taxon>
        <taxon>Albuginales</taxon>
        <taxon>Albuginaceae</taxon>
        <taxon>Albugo</taxon>
    </lineage>
</organism>
<proteinExistence type="predicted"/>
<dbReference type="HOGENOM" id="CLU_3091271_0_0_1"/>
<protein>
    <submittedName>
        <fullName evidence="1">AlNc14C14G1614 protein</fullName>
    </submittedName>
</protein>
<reference evidence="1" key="1">
    <citation type="journal article" date="2011" name="PLoS Biol.">
        <title>Gene gain and loss during evolution of obligate parasitism in the white rust pathogen of Arabidopsis thaliana.</title>
        <authorList>
            <person name="Kemen E."/>
            <person name="Gardiner A."/>
            <person name="Schultz-Larsen T."/>
            <person name="Kemen A.C."/>
            <person name="Balmuth A.L."/>
            <person name="Robert-Seilaniantz A."/>
            <person name="Bailey K."/>
            <person name="Holub E."/>
            <person name="Studholme D.J."/>
            <person name="Maclean D."/>
            <person name="Jones J.D."/>
        </authorList>
    </citation>
    <scope>NUCLEOTIDE SEQUENCE</scope>
</reference>
<evidence type="ECO:0000313" key="1">
    <source>
        <dbReference type="EMBL" id="CCA15697.1"/>
    </source>
</evidence>
<reference evidence="1" key="2">
    <citation type="submission" date="2011-02" db="EMBL/GenBank/DDBJ databases">
        <authorList>
            <person name="MacLean D."/>
        </authorList>
    </citation>
    <scope>NUCLEOTIDE SEQUENCE</scope>
</reference>
<gene>
    <name evidence="1" type="primary">AlNc14C14G1614</name>
    <name evidence="1" type="ORF">ALNC14_018400</name>
</gene>
<accession>F0W3U8</accession>
<name>F0W3U8_9STRA</name>
<dbReference type="EMBL" id="FR824059">
    <property type="protein sequence ID" value="CCA15697.1"/>
    <property type="molecule type" value="Genomic_DNA"/>
</dbReference>